<evidence type="ECO:0000313" key="2">
    <source>
        <dbReference type="Proteomes" id="UP001486565"/>
    </source>
</evidence>
<dbReference type="Proteomes" id="UP001486565">
    <property type="component" value="Chromosome"/>
</dbReference>
<dbReference type="InterPro" id="IPR025617">
    <property type="entry name" value="YqzL"/>
</dbReference>
<evidence type="ECO:0000313" key="1">
    <source>
        <dbReference type="EMBL" id="WZL70169.1"/>
    </source>
</evidence>
<dbReference type="EMBL" id="CP121687">
    <property type="protein sequence ID" value="WZL70169.1"/>
    <property type="molecule type" value="Genomic_DNA"/>
</dbReference>
<reference evidence="1 2" key="1">
    <citation type="submission" date="2023-03" db="EMBL/GenBank/DDBJ databases">
        <title>Novel Species.</title>
        <authorList>
            <person name="Ma S."/>
        </authorList>
    </citation>
    <scope>NUCLEOTIDE SEQUENCE [LARGE SCALE GENOMIC DNA]</scope>
    <source>
        <strain evidence="1 2">LIND6LT2</strain>
    </source>
</reference>
<proteinExistence type="predicted"/>
<accession>A0ABZ2Y4D2</accession>
<sequence>MLEKIFWDVFQKTGNIEAYLALKECSHCKTEASKELFPETEKLKSEKKIKKDE</sequence>
<name>A0ABZ2Y4D2_9FIRM</name>
<dbReference type="RefSeq" id="WP_341877132.1">
    <property type="nucleotide sequence ID" value="NZ_CP121687.1"/>
</dbReference>
<protein>
    <submittedName>
        <fullName evidence="1">YqzL family protein</fullName>
    </submittedName>
</protein>
<dbReference type="Pfam" id="PF14006">
    <property type="entry name" value="YqzL"/>
    <property type="match status" value="1"/>
</dbReference>
<gene>
    <name evidence="1" type="ORF">QBE51_01170</name>
</gene>
<organism evidence="1 2">
    <name type="scientific">Defluviitalea saccharophila</name>
    <dbReference type="NCBI Taxonomy" id="879970"/>
    <lineage>
        <taxon>Bacteria</taxon>
        <taxon>Bacillati</taxon>
        <taxon>Bacillota</taxon>
        <taxon>Clostridia</taxon>
        <taxon>Lachnospirales</taxon>
        <taxon>Defluviitaleaceae</taxon>
        <taxon>Defluviitalea</taxon>
    </lineage>
</organism>
<keyword evidence="2" id="KW-1185">Reference proteome</keyword>